<dbReference type="PANTHER" id="PTHR19384">
    <property type="entry name" value="NITRIC OXIDE SYNTHASE-RELATED"/>
    <property type="match status" value="1"/>
</dbReference>
<comment type="subcellular location">
    <subcellularLocation>
        <location evidence="3 13">Cytoplasm</location>
    </subcellularLocation>
</comment>
<dbReference type="GO" id="GO:0005634">
    <property type="term" value="C:nucleus"/>
    <property type="evidence" value="ECO:0007669"/>
    <property type="project" value="UniProtKB-ARBA"/>
</dbReference>
<gene>
    <name evidence="16" type="ORF">SPHA_44940</name>
</gene>
<evidence type="ECO:0000256" key="9">
    <source>
        <dbReference type="ARBA" id="ARBA00023002"/>
    </source>
</evidence>
<dbReference type="Gene3D" id="1.20.990.10">
    <property type="entry name" value="NADPH-cytochrome p450 Reductase, Chain A, domain 3"/>
    <property type="match status" value="1"/>
</dbReference>
<dbReference type="GO" id="GO:0160246">
    <property type="term" value="F:NADPH-iron-sulfur [2Fe-2S] protein oxidoreductase activity"/>
    <property type="evidence" value="ECO:0007669"/>
    <property type="project" value="InterPro"/>
</dbReference>
<dbReference type="GO" id="GO:0010181">
    <property type="term" value="F:FMN binding"/>
    <property type="evidence" value="ECO:0007669"/>
    <property type="project" value="UniProtKB-UniRule"/>
</dbReference>
<evidence type="ECO:0000256" key="11">
    <source>
        <dbReference type="ARBA" id="ARBA00059862"/>
    </source>
</evidence>
<evidence type="ECO:0000256" key="12">
    <source>
        <dbReference type="ARBA" id="ARBA00063044"/>
    </source>
</evidence>
<dbReference type="SUPFAM" id="SSF52218">
    <property type="entry name" value="Flavoproteins"/>
    <property type="match status" value="1"/>
</dbReference>
<comment type="similarity">
    <text evidence="13">In the N-terminal section; belongs to the flavodoxin family.</text>
</comment>
<dbReference type="FunFam" id="3.40.50.360:FF:000015">
    <property type="entry name" value="NADPH-dependent diflavin oxidoreductase 1"/>
    <property type="match status" value="1"/>
</dbReference>
<feature type="binding site" evidence="13">
    <location>
        <position position="462"/>
    </location>
    <ligand>
        <name>NADP(+)</name>
        <dbReference type="ChEBI" id="CHEBI:58349"/>
    </ligand>
</feature>
<keyword evidence="17" id="KW-1185">Reference proteome</keyword>
<dbReference type="Gene3D" id="3.40.50.80">
    <property type="entry name" value="Nucleotide-binding domain of ferredoxin-NADP reductase (FNR) module"/>
    <property type="match status" value="1"/>
</dbReference>
<dbReference type="FunFam" id="3.40.50.80:FF:000032">
    <property type="entry name" value="NADPH-dependent diflavin oxidoreductase 1"/>
    <property type="match status" value="1"/>
</dbReference>
<protein>
    <recommendedName>
        <fullName evidence="13">NADPH-dependent diflavin oxidoreductase 1</fullName>
        <ecNumber evidence="13">1.18.1.-</ecNumber>
    </recommendedName>
    <alternativeName>
        <fullName evidence="13">NADPH-dependent FMN and FAD-containing oxidoreductase</fullName>
    </alternativeName>
</protein>
<evidence type="ECO:0000313" key="16">
    <source>
        <dbReference type="EMBL" id="CAE1284755.1"/>
    </source>
</evidence>
<reference evidence="16" key="1">
    <citation type="submission" date="2021-01" db="EMBL/GenBank/DDBJ databases">
        <authorList>
            <person name="Li R."/>
            <person name="Bekaert M."/>
        </authorList>
    </citation>
    <scope>NUCLEOTIDE SEQUENCE</scope>
    <source>
        <strain evidence="16">Farmed</strain>
    </source>
</reference>
<feature type="binding site" evidence="13">
    <location>
        <begin position="517"/>
        <end position="518"/>
    </location>
    <ligand>
        <name>NADP(+)</name>
        <dbReference type="ChEBI" id="CHEBI:58349"/>
    </ligand>
</feature>
<dbReference type="GO" id="GO:0016651">
    <property type="term" value="F:oxidoreductase activity, acting on NAD(P)H"/>
    <property type="evidence" value="ECO:0007669"/>
    <property type="project" value="UniProtKB-UniRule"/>
</dbReference>
<evidence type="ECO:0000256" key="7">
    <source>
        <dbReference type="ARBA" id="ARBA00022827"/>
    </source>
</evidence>
<evidence type="ECO:0000256" key="13">
    <source>
        <dbReference type="HAMAP-Rule" id="MF_03178"/>
    </source>
</evidence>
<keyword evidence="8 13" id="KW-0521">NADP</keyword>
<dbReference type="SUPFAM" id="SSF63380">
    <property type="entry name" value="Riboflavin synthase domain-like"/>
    <property type="match status" value="1"/>
</dbReference>
<dbReference type="Pfam" id="PF00258">
    <property type="entry name" value="Flavodoxin_1"/>
    <property type="match status" value="1"/>
</dbReference>
<evidence type="ECO:0000256" key="3">
    <source>
        <dbReference type="ARBA" id="ARBA00004496"/>
    </source>
</evidence>
<keyword evidence="7 13" id="KW-0274">FAD</keyword>
<dbReference type="Pfam" id="PF00175">
    <property type="entry name" value="NAD_binding_1"/>
    <property type="match status" value="1"/>
</dbReference>
<evidence type="ECO:0000256" key="8">
    <source>
        <dbReference type="ARBA" id="ARBA00022857"/>
    </source>
</evidence>
<dbReference type="PRINTS" id="PR00371">
    <property type="entry name" value="FPNCR"/>
</dbReference>
<feature type="binding site" evidence="13">
    <location>
        <begin position="14"/>
        <end position="19"/>
    </location>
    <ligand>
        <name>FMN</name>
        <dbReference type="ChEBI" id="CHEBI:58210"/>
    </ligand>
</feature>
<evidence type="ECO:0000256" key="4">
    <source>
        <dbReference type="ARBA" id="ARBA00022490"/>
    </source>
</evidence>
<dbReference type="InterPro" id="IPR001094">
    <property type="entry name" value="Flavdoxin-like"/>
</dbReference>
<dbReference type="PANTHER" id="PTHR19384:SF10">
    <property type="entry name" value="NADPH-DEPENDENT DIFLAVIN OXIDOREDUCTASE 1"/>
    <property type="match status" value="1"/>
</dbReference>
<evidence type="ECO:0000259" key="15">
    <source>
        <dbReference type="PROSITE" id="PS51384"/>
    </source>
</evidence>
<dbReference type="EMBL" id="CAHIKZ030002308">
    <property type="protein sequence ID" value="CAE1284755.1"/>
    <property type="molecule type" value="Genomic_DNA"/>
</dbReference>
<evidence type="ECO:0000259" key="14">
    <source>
        <dbReference type="PROSITE" id="PS50902"/>
    </source>
</evidence>
<accession>A0A812D0L3</accession>
<dbReference type="HAMAP" id="MF_03178">
    <property type="entry name" value="NDOR1"/>
    <property type="match status" value="1"/>
</dbReference>
<dbReference type="InterPro" id="IPR023173">
    <property type="entry name" value="NADPH_Cyt_P450_Rdtase_alpha"/>
</dbReference>
<comment type="similarity">
    <text evidence="13">Belongs to the NADPH-dependent diflavin oxidoreductase NDOR1 family.</text>
</comment>
<feature type="binding site" evidence="13">
    <location>
        <begin position="383"/>
        <end position="386"/>
    </location>
    <ligand>
        <name>FAD</name>
        <dbReference type="ChEBI" id="CHEBI:57692"/>
    </ligand>
</feature>
<evidence type="ECO:0000256" key="5">
    <source>
        <dbReference type="ARBA" id="ARBA00022630"/>
    </source>
</evidence>
<dbReference type="GO" id="GO:0005829">
    <property type="term" value="C:cytosol"/>
    <property type="evidence" value="ECO:0007669"/>
    <property type="project" value="UniProtKB-ARBA"/>
</dbReference>
<comment type="function">
    <text evidence="11">NADPH-dependent reductase which is a central component of the cytosolic iron-sulfur (Fe-S) protein assembly (CIA) machinery. Transfers electrons from NADPH via its FAD and FMN prosthetic groups to the [2Fe-2S] cluster of CIAPIN1, another key component of the CIA machinery. In turn, this reduced cluster provides electrons for assembly of cytosolic iron-sulfur cluster proteins. It can also reduce the [2Fe-2S] cluster of CISD1 and activate this protein implicated in Fe/S cluster repair. In vitro can fully activate methionine synthase/MTR in the presence of soluble cytochrome b5/CYB5A.</text>
</comment>
<sequence length="599" mass="68938">MVEKKRFISILYGSQTGTAQEVAERIGREAKRRHFSTKVLPLDKYNISNLINEPLVVFVCATTGQGDPPDNMKMFWRFILKKSLPLDSLGNVNFAVLGLGDSSYQKFNFIGKKLFRRLEQLGGHSLIPTGLADDQHELGPDAVIDPWLTKLWSKLMYLYPLEPGQTILSDDILLPSKYSIEYVNSPEVDLNSVPPTVHEGTKIFNQTNPFLSKVLINQRVTTADHYQDVRFVKLDVTDSNFKYSPGDIIMVQPENHEDSVQEFIECLGLDPNKYFILKQNDPDIPLPEKLSQPCSVYNLVKKYLDIDGIPRRYFFELLSYFSDDEMEKEKFAEFCSPAGQIERYDYCNRVRRTTLEVLQDFRHTTPNIPFEYLFDLIPHLQPRAFSIASSQRISETEIDILVAVVKYKTKLVKPRQGVCSNWIAIQNPEEFPDVCLPVWIKPGSFILPSDPDIPVIMVGPGTGIAPFRSFIQERISQKIGGNYLFFGCRSEKKDYYFQKEWAELEKLNLLKVFPAFSRDQEDKIYVQHILKKQGPLVWDLLDNQGAYFYIAGNANQMPDNVRDAVKEIIQDEAEVSEDDADIYIKTLEQIKRFQIEAWS</sequence>
<dbReference type="Gene3D" id="3.40.50.360">
    <property type="match status" value="1"/>
</dbReference>
<evidence type="ECO:0000256" key="10">
    <source>
        <dbReference type="ARBA" id="ARBA00052174"/>
    </source>
</evidence>
<dbReference type="AlphaFoldDB" id="A0A812D0L3"/>
<dbReference type="InterPro" id="IPR008254">
    <property type="entry name" value="Flavodoxin/NO_synth"/>
</dbReference>
<organism evidence="16 17">
    <name type="scientific">Acanthosepion pharaonis</name>
    <name type="common">Pharaoh cuttlefish</name>
    <name type="synonym">Sepia pharaonis</name>
    <dbReference type="NCBI Taxonomy" id="158019"/>
    <lineage>
        <taxon>Eukaryota</taxon>
        <taxon>Metazoa</taxon>
        <taxon>Spiralia</taxon>
        <taxon>Lophotrochozoa</taxon>
        <taxon>Mollusca</taxon>
        <taxon>Cephalopoda</taxon>
        <taxon>Coleoidea</taxon>
        <taxon>Decapodiformes</taxon>
        <taxon>Sepiida</taxon>
        <taxon>Sepiina</taxon>
        <taxon>Sepiidae</taxon>
        <taxon>Acanthosepion</taxon>
    </lineage>
</organism>
<keyword evidence="5 13" id="KW-0285">Flavoprotein</keyword>
<dbReference type="EC" id="1.18.1.-" evidence="13"/>
<dbReference type="Gene3D" id="2.40.30.10">
    <property type="entry name" value="Translation factors"/>
    <property type="match status" value="2"/>
</dbReference>
<keyword evidence="9 13" id="KW-0560">Oxidoreductase</keyword>
<comment type="subunit">
    <text evidence="12">Interacts with CIAPIN1; as part of the cytosolic iron-sulfur (Fe-S) protein assembly (CIA) machinery. Interacts with DCPS.</text>
</comment>
<dbReference type="SUPFAM" id="SSF52343">
    <property type="entry name" value="Ferredoxin reductase-like, C-terminal NADP-linked domain"/>
    <property type="match status" value="1"/>
</dbReference>
<dbReference type="InterPro" id="IPR017927">
    <property type="entry name" value="FAD-bd_FR_type"/>
</dbReference>
<feature type="domain" description="FAD-binding FR-type" evidence="15">
    <location>
        <begin position="207"/>
        <end position="448"/>
    </location>
</feature>
<dbReference type="PRINTS" id="PR00369">
    <property type="entry name" value="FLAVODOXIN"/>
</dbReference>
<keyword evidence="4 13" id="KW-0963">Cytoplasm</keyword>
<dbReference type="PROSITE" id="PS51384">
    <property type="entry name" value="FAD_FR"/>
    <property type="match status" value="1"/>
</dbReference>
<feature type="binding site" evidence="13">
    <location>
        <begin position="99"/>
        <end position="108"/>
    </location>
    <ligand>
        <name>FMN</name>
        <dbReference type="ChEBI" id="CHEBI:58210"/>
    </ligand>
</feature>
<dbReference type="InterPro" id="IPR028879">
    <property type="entry name" value="NDOR1"/>
</dbReference>
<comment type="similarity">
    <text evidence="13">In the C-terminal section; belongs to the flavoprotein pyridine nucleotide cytochrome reductase family.</text>
</comment>
<name>A0A812D0L3_ACAPH</name>
<comment type="catalytic activity">
    <reaction evidence="10">
        <text>2 oxidized [2Fe-2S]-[protein] + NADPH = 2 reduced [2Fe-2S]-[protein] + NADP(+) + H(+)</text>
        <dbReference type="Rhea" id="RHEA:67716"/>
        <dbReference type="Rhea" id="RHEA-COMP:17327"/>
        <dbReference type="Rhea" id="RHEA-COMP:17328"/>
        <dbReference type="ChEBI" id="CHEBI:15378"/>
        <dbReference type="ChEBI" id="CHEBI:33737"/>
        <dbReference type="ChEBI" id="CHEBI:33738"/>
        <dbReference type="ChEBI" id="CHEBI:57783"/>
        <dbReference type="ChEBI" id="CHEBI:58349"/>
    </reaction>
    <physiologicalReaction direction="left-to-right" evidence="10">
        <dbReference type="Rhea" id="RHEA:67717"/>
    </physiologicalReaction>
</comment>
<evidence type="ECO:0000256" key="6">
    <source>
        <dbReference type="ARBA" id="ARBA00022643"/>
    </source>
</evidence>
<comment type="caution">
    <text evidence="16">The sequence shown here is derived from an EMBL/GenBank/DDBJ whole genome shotgun (WGS) entry which is preliminary data.</text>
</comment>
<evidence type="ECO:0000256" key="2">
    <source>
        <dbReference type="ARBA" id="ARBA00001974"/>
    </source>
</evidence>
<dbReference type="InterPro" id="IPR017938">
    <property type="entry name" value="Riboflavin_synthase-like_b-brl"/>
</dbReference>
<dbReference type="OrthoDB" id="1856718at2759"/>
<dbReference type="GO" id="GO:0050660">
    <property type="term" value="F:flavin adenine dinucleotide binding"/>
    <property type="evidence" value="ECO:0007669"/>
    <property type="project" value="UniProtKB-UniRule"/>
</dbReference>
<comment type="caution">
    <text evidence="13">Lacks conserved residue(s) required for the propagation of feature annotation.</text>
</comment>
<feature type="binding site" evidence="13">
    <location>
        <position position="351"/>
    </location>
    <ligand>
        <name>FAD</name>
        <dbReference type="ChEBI" id="CHEBI:57692"/>
    </ligand>
</feature>
<evidence type="ECO:0000313" key="17">
    <source>
        <dbReference type="Proteomes" id="UP000597762"/>
    </source>
</evidence>
<keyword evidence="6 13" id="KW-0288">FMN</keyword>
<dbReference type="InterPro" id="IPR001433">
    <property type="entry name" value="OxRdtase_FAD/NAD-bd"/>
</dbReference>
<feature type="domain" description="Flavodoxin-like" evidence="14">
    <location>
        <begin position="8"/>
        <end position="152"/>
    </location>
</feature>
<feature type="binding site" evidence="13">
    <location>
        <position position="134"/>
    </location>
    <ligand>
        <name>FMN</name>
        <dbReference type="ChEBI" id="CHEBI:58210"/>
    </ligand>
</feature>
<dbReference type="PROSITE" id="PS50902">
    <property type="entry name" value="FLAVODOXIN_LIKE"/>
    <property type="match status" value="1"/>
</dbReference>
<feature type="binding site" evidence="13">
    <location>
        <begin position="523"/>
        <end position="527"/>
    </location>
    <ligand>
        <name>NADP(+)</name>
        <dbReference type="ChEBI" id="CHEBI:58349"/>
    </ligand>
</feature>
<proteinExistence type="inferred from homology"/>
<feature type="binding site" evidence="13">
    <location>
        <begin position="61"/>
        <end position="64"/>
    </location>
    <ligand>
        <name>FMN</name>
        <dbReference type="ChEBI" id="CHEBI:58210"/>
    </ligand>
</feature>
<dbReference type="GO" id="GO:0016226">
    <property type="term" value="P:iron-sulfur cluster assembly"/>
    <property type="evidence" value="ECO:0007669"/>
    <property type="project" value="UniProtKB-UniRule"/>
</dbReference>
<dbReference type="Pfam" id="PF00667">
    <property type="entry name" value="FAD_binding_1"/>
    <property type="match status" value="1"/>
</dbReference>
<dbReference type="InterPro" id="IPR003097">
    <property type="entry name" value="CysJ-like_FAD-binding"/>
</dbReference>
<comment type="cofactor">
    <cofactor evidence="1 13">
        <name>FMN</name>
        <dbReference type="ChEBI" id="CHEBI:58210"/>
    </cofactor>
</comment>
<dbReference type="InterPro" id="IPR001709">
    <property type="entry name" value="Flavoprot_Pyr_Nucl_cyt_Rdtase"/>
</dbReference>
<dbReference type="Proteomes" id="UP000597762">
    <property type="component" value="Unassembled WGS sequence"/>
</dbReference>
<feature type="binding site" evidence="13">
    <location>
        <position position="598"/>
    </location>
    <ligand>
        <name>FAD</name>
        <dbReference type="ChEBI" id="CHEBI:57692"/>
    </ligand>
</feature>
<feature type="binding site" evidence="13">
    <location>
        <begin position="417"/>
        <end position="420"/>
    </location>
    <ligand>
        <name>FAD</name>
        <dbReference type="ChEBI" id="CHEBI:57692"/>
    </ligand>
</feature>
<dbReference type="InterPro" id="IPR039261">
    <property type="entry name" value="FNR_nucleotide-bd"/>
</dbReference>
<dbReference type="FunFam" id="1.20.990.10:FF:000008">
    <property type="entry name" value="NADPH-dependent diflavin oxidoreductase 1"/>
    <property type="match status" value="1"/>
</dbReference>
<dbReference type="InterPro" id="IPR029039">
    <property type="entry name" value="Flavoprotein-like_sf"/>
</dbReference>
<dbReference type="GO" id="GO:0050661">
    <property type="term" value="F:NADP binding"/>
    <property type="evidence" value="ECO:0007669"/>
    <property type="project" value="UniProtKB-UniRule"/>
</dbReference>
<comment type="cofactor">
    <cofactor evidence="2 13">
        <name>FAD</name>
        <dbReference type="ChEBI" id="CHEBI:57692"/>
    </cofactor>
</comment>
<evidence type="ECO:0000256" key="1">
    <source>
        <dbReference type="ARBA" id="ARBA00001917"/>
    </source>
</evidence>
<comment type="function">
    <text evidence="13">NADPH-dependent reductase which is a central component of the cytosolic iron-sulfur (Fe-S) protein assembly (CIA) machinery. Transfers electrons from NADPH via its FAD and FMN prosthetic groups to the [2Fe-2S] cluster of the anamorsin/DRE2 homolog, another key component of the CIA machinery. In turn, this reduced cluster provides electrons for assembly of cytosolic iron-sulfur cluster proteins.</text>
</comment>